<keyword evidence="12" id="KW-1185">Reference proteome</keyword>
<evidence type="ECO:0000259" key="10">
    <source>
        <dbReference type="PROSITE" id="PS51163"/>
    </source>
</evidence>
<dbReference type="AlphaFoldDB" id="D6Z6H7"/>
<dbReference type="PANTHER" id="PTHR42959:SF1">
    <property type="entry name" value="CARBAMOYLTRANSFERASE HYPF"/>
    <property type="match status" value="1"/>
</dbReference>
<dbReference type="Gene3D" id="3.30.420.360">
    <property type="match status" value="1"/>
</dbReference>
<sequence>MLTRWSLALGGLVQGVGFRPFVYRLARQHALAGRVCNSAAGVEIELEGPRPRLVAFLDDLQRQAPPAAVIEHLERRELPPVGEQGFVIADTQCGGPPVAGVVPDLAVCADCLAEMLDPADRRYLYPFINCTNCGPRYTIIEKIPYDRPHTTMRVFTMCRRCQAEYDDPASRRFHAQPNACPDCGPALALVSLNQQRQDKAPPPLAAGPSAVAETRRRLLAGEIVAIKGIGGFHLAVNGADQAAVKRLRRRKGRPDKPLALMVRDLATARGLVQLGPMEENLLVSPARPIVLALRQAAALPVAAAVAPGNRRLGLMLAYAPLHHLLLDSELPLLVMTSANPSSEPLCIDNDEACRRLSSIADAVLLHDRAIVRGNDDSVIMQGPVKVIGCGTGVGAANPGSGSFSAGILPASEVPAASCASMRPAAGKPAATGIGAPRPSSTLTLPWVIMAGNDRHPGAAPLVIRRGRGYAPGLLPFSHRGAAVLAVGGELKNTVCLAADGRAVISQHLGDLQNLESYRVFGQTIADLSQLFAIQPQVVAYDLHPDYLASRWARQWAAEQGLPAVAVQHHHAHLAACLAENEHQGPALGLILDGTGYGPDGSIWGGEILLGDAGGFSRWGHLETMPLPGGDLAVRQPWRAALGFLYQAFAGDIPPLPFLAELQAADKVDWQALLPPLRQNINCPRTSSCGRLFDAVAAMAGGCQKISYEAQAAVELMQAADGLQGPPFAYRLIENKVTEYGFHGAGGPGVLMQLSPLVCEVAAAVSAGAGLTEISRRFHATLVDMFTAALVTAATATGIKTVALAGGVMQNEVLLAGLKDSLAQAGLAAMLPRRLPSNDGGLAYGQAVVAATVSEQPHRIFG</sequence>
<dbReference type="FunCoup" id="D6Z6H7">
    <property type="interactions" value="39"/>
</dbReference>
<dbReference type="GO" id="GO:0008270">
    <property type="term" value="F:zinc ion binding"/>
    <property type="evidence" value="ECO:0007669"/>
    <property type="project" value="UniProtKB-KW"/>
</dbReference>
<dbReference type="Pfam" id="PF07503">
    <property type="entry name" value="zf-HYPF"/>
    <property type="match status" value="2"/>
</dbReference>
<name>D6Z6H7_DESAT</name>
<accession>D6Z6H7</accession>
<dbReference type="PROSITE" id="PS51160">
    <property type="entry name" value="ACYLPHOSPHATASE_3"/>
    <property type="match status" value="1"/>
</dbReference>
<protein>
    <recommendedName>
        <fullName evidence="8">acylphosphatase</fullName>
        <ecNumber evidence="8">3.6.1.7</ecNumber>
    </recommendedName>
</protein>
<dbReference type="InterPro" id="IPR041440">
    <property type="entry name" value="HypF_C"/>
</dbReference>
<dbReference type="Gene3D" id="3.30.110.120">
    <property type="match status" value="1"/>
</dbReference>
<dbReference type="Pfam" id="PF00708">
    <property type="entry name" value="Acylphosphatase"/>
    <property type="match status" value="1"/>
</dbReference>
<keyword evidence="3" id="KW-0436">Ligase</keyword>
<evidence type="ECO:0000259" key="9">
    <source>
        <dbReference type="PROSITE" id="PS51160"/>
    </source>
</evidence>
<evidence type="ECO:0000256" key="3">
    <source>
        <dbReference type="ARBA" id="ARBA00022598"/>
    </source>
</evidence>
<evidence type="ECO:0000313" key="11">
    <source>
        <dbReference type="EMBL" id="ADH84936.1"/>
    </source>
</evidence>
<dbReference type="HOGENOM" id="CLU_009164_0_0_7"/>
<dbReference type="GO" id="GO:0016743">
    <property type="term" value="F:carboxyl- or carbamoyltransferase activity"/>
    <property type="evidence" value="ECO:0007669"/>
    <property type="project" value="InterPro"/>
</dbReference>
<dbReference type="Pfam" id="PF01300">
    <property type="entry name" value="Sua5_yciO_yrdC"/>
    <property type="match status" value="1"/>
</dbReference>
<dbReference type="Pfam" id="PF22521">
    <property type="entry name" value="HypF_C_2"/>
    <property type="match status" value="1"/>
</dbReference>
<dbReference type="EMBL" id="CP001940">
    <property type="protein sequence ID" value="ADH84936.1"/>
    <property type="molecule type" value="Genomic_DNA"/>
</dbReference>
<comment type="catalytic activity">
    <reaction evidence="8">
        <text>an acyl phosphate + H2O = a carboxylate + phosphate + H(+)</text>
        <dbReference type="Rhea" id="RHEA:14965"/>
        <dbReference type="ChEBI" id="CHEBI:15377"/>
        <dbReference type="ChEBI" id="CHEBI:15378"/>
        <dbReference type="ChEBI" id="CHEBI:29067"/>
        <dbReference type="ChEBI" id="CHEBI:43474"/>
        <dbReference type="ChEBI" id="CHEBI:59918"/>
        <dbReference type="EC" id="3.6.1.7"/>
    </reaction>
</comment>
<dbReference type="GO" id="GO:0051604">
    <property type="term" value="P:protein maturation"/>
    <property type="evidence" value="ECO:0007669"/>
    <property type="project" value="TreeGrafter"/>
</dbReference>
<dbReference type="PROSITE" id="PS00150">
    <property type="entry name" value="ACYLPHOSPHATASE_1"/>
    <property type="match status" value="1"/>
</dbReference>
<dbReference type="GO" id="GO:0003998">
    <property type="term" value="F:acylphosphatase activity"/>
    <property type="evidence" value="ECO:0007669"/>
    <property type="project" value="UniProtKB-EC"/>
</dbReference>
<dbReference type="InterPro" id="IPR051060">
    <property type="entry name" value="Carbamoyltrans_HypF-like"/>
</dbReference>
<evidence type="ECO:0000256" key="2">
    <source>
        <dbReference type="ARBA" id="ARBA00008097"/>
    </source>
</evidence>
<comment type="pathway">
    <text evidence="1">Protein modification; [NiFe] hydrogenase maturation.</text>
</comment>
<keyword evidence="8" id="KW-0378">Hydrolase</keyword>
<dbReference type="Gene3D" id="3.30.420.40">
    <property type="match status" value="1"/>
</dbReference>
<dbReference type="STRING" id="589865.DaAHT2_0225"/>
<evidence type="ECO:0000313" key="12">
    <source>
        <dbReference type="Proteomes" id="UP000001508"/>
    </source>
</evidence>
<dbReference type="InterPro" id="IPR036046">
    <property type="entry name" value="Acylphosphatase-like_dom_sf"/>
</dbReference>
<dbReference type="EC" id="3.6.1.7" evidence="8"/>
<reference evidence="12" key="1">
    <citation type="submission" date="2010-02" db="EMBL/GenBank/DDBJ databases">
        <title>Complete sequence of Desulfurivibrio alkaliphilus AHT2.</title>
        <authorList>
            <consortium name="US DOE Joint Genome Institute"/>
            <person name="Pitluck S."/>
            <person name="Chertkov O."/>
            <person name="Detter J.C."/>
            <person name="Han C."/>
            <person name="Tapia R."/>
            <person name="Larimer F."/>
            <person name="Land M."/>
            <person name="Hauser L."/>
            <person name="Kyrpides N."/>
            <person name="Mikhailova N."/>
            <person name="Sorokin D.Y."/>
            <person name="Muyzer G."/>
            <person name="Woyke T."/>
        </authorList>
    </citation>
    <scope>NUCLEOTIDE SEQUENCE [LARGE SCALE GENOMIC DNA]</scope>
    <source>
        <strain evidence="12">DSM 19089 / UNIQEM U267 / AHT2</strain>
    </source>
</reference>
<organism evidence="11 12">
    <name type="scientific">Desulfurivibrio alkaliphilus (strain DSM 19089 / UNIQEM U267 / AHT2)</name>
    <dbReference type="NCBI Taxonomy" id="589865"/>
    <lineage>
        <taxon>Bacteria</taxon>
        <taxon>Pseudomonadati</taxon>
        <taxon>Thermodesulfobacteriota</taxon>
        <taxon>Desulfobulbia</taxon>
        <taxon>Desulfobulbales</taxon>
        <taxon>Desulfobulbaceae</taxon>
        <taxon>Desulfurivibrio</taxon>
    </lineage>
</organism>
<dbReference type="SUPFAM" id="SSF55821">
    <property type="entry name" value="YrdC/RibB"/>
    <property type="match status" value="1"/>
</dbReference>
<dbReference type="RefSeq" id="WP_013162467.1">
    <property type="nucleotide sequence ID" value="NC_014216.1"/>
</dbReference>
<evidence type="ECO:0000256" key="7">
    <source>
        <dbReference type="ARBA" id="ARBA00048220"/>
    </source>
</evidence>
<dbReference type="GO" id="GO:0003725">
    <property type="term" value="F:double-stranded RNA binding"/>
    <property type="evidence" value="ECO:0007669"/>
    <property type="project" value="InterPro"/>
</dbReference>
<dbReference type="Pfam" id="PF17788">
    <property type="entry name" value="HypF_C"/>
    <property type="match status" value="1"/>
</dbReference>
<feature type="active site" evidence="8">
    <location>
        <position position="19"/>
    </location>
</feature>
<dbReference type="InterPro" id="IPR001792">
    <property type="entry name" value="Acylphosphatase-like_dom"/>
</dbReference>
<dbReference type="InterPro" id="IPR011125">
    <property type="entry name" value="Znf_HypF"/>
</dbReference>
<proteinExistence type="inferred from homology"/>
<dbReference type="PIRSF" id="PIRSF006256">
    <property type="entry name" value="CMPcnvr_hdrg_mat"/>
    <property type="match status" value="1"/>
</dbReference>
<evidence type="ECO:0000256" key="5">
    <source>
        <dbReference type="ARBA" id="ARBA00022771"/>
    </source>
</evidence>
<keyword evidence="6" id="KW-0862">Zinc</keyword>
<dbReference type="GO" id="GO:0016874">
    <property type="term" value="F:ligase activity"/>
    <property type="evidence" value="ECO:0007669"/>
    <property type="project" value="UniProtKB-KW"/>
</dbReference>
<evidence type="ECO:0000256" key="6">
    <source>
        <dbReference type="ARBA" id="ARBA00022833"/>
    </source>
</evidence>
<dbReference type="InParanoid" id="D6Z6H7"/>
<dbReference type="PROSITE" id="PS51163">
    <property type="entry name" value="YRDC"/>
    <property type="match status" value="1"/>
</dbReference>
<dbReference type="InterPro" id="IPR004421">
    <property type="entry name" value="Carbamoyltransferase_HypF"/>
</dbReference>
<feature type="domain" description="YrdC-like" evidence="10">
    <location>
        <begin position="208"/>
        <end position="392"/>
    </location>
</feature>
<dbReference type="InterPro" id="IPR017945">
    <property type="entry name" value="DHBP_synth_RibB-like_a/b_dom"/>
</dbReference>
<dbReference type="Gene3D" id="3.90.870.50">
    <property type="match status" value="1"/>
</dbReference>
<dbReference type="InterPro" id="IPR017968">
    <property type="entry name" value="Acylphosphatase_CS"/>
</dbReference>
<evidence type="ECO:0000256" key="8">
    <source>
        <dbReference type="PROSITE-ProRule" id="PRU00520"/>
    </source>
</evidence>
<dbReference type="InterPro" id="IPR006070">
    <property type="entry name" value="Sua5-like_dom"/>
</dbReference>
<dbReference type="PANTHER" id="PTHR42959">
    <property type="entry name" value="CARBAMOYLTRANSFERASE"/>
    <property type="match status" value="1"/>
</dbReference>
<dbReference type="Proteomes" id="UP000001508">
    <property type="component" value="Chromosome"/>
</dbReference>
<dbReference type="UniPathway" id="UPA00335"/>
<feature type="domain" description="Acylphosphatase-like" evidence="9">
    <location>
        <begin position="4"/>
        <end position="90"/>
    </location>
</feature>
<keyword evidence="4" id="KW-0479">Metal-binding</keyword>
<gene>
    <name evidence="11" type="ordered locus">DaAHT2_0225</name>
</gene>
<keyword evidence="5" id="KW-0863">Zinc-finger</keyword>
<feature type="active site" evidence="8">
    <location>
        <position position="37"/>
    </location>
</feature>
<comment type="catalytic activity">
    <reaction evidence="7">
        <text>C-terminal L-cysteinyl-[HypE protein] + carbamoyl phosphate + ATP + H2O = C-terminal S-carboxamide-L-cysteinyl-[HypE protein] + AMP + phosphate + diphosphate + H(+)</text>
        <dbReference type="Rhea" id="RHEA:55636"/>
        <dbReference type="Rhea" id="RHEA-COMP:14247"/>
        <dbReference type="Rhea" id="RHEA-COMP:14392"/>
        <dbReference type="ChEBI" id="CHEBI:15377"/>
        <dbReference type="ChEBI" id="CHEBI:15378"/>
        <dbReference type="ChEBI" id="CHEBI:30616"/>
        <dbReference type="ChEBI" id="CHEBI:33019"/>
        <dbReference type="ChEBI" id="CHEBI:43474"/>
        <dbReference type="ChEBI" id="CHEBI:58228"/>
        <dbReference type="ChEBI" id="CHEBI:76913"/>
        <dbReference type="ChEBI" id="CHEBI:139126"/>
        <dbReference type="ChEBI" id="CHEBI:456215"/>
    </reaction>
</comment>
<evidence type="ECO:0000256" key="1">
    <source>
        <dbReference type="ARBA" id="ARBA00004711"/>
    </source>
</evidence>
<dbReference type="eggNOG" id="COG0068">
    <property type="taxonomic scope" value="Bacteria"/>
</dbReference>
<dbReference type="KEGG" id="dak:DaAHT2_0225"/>
<evidence type="ECO:0000256" key="4">
    <source>
        <dbReference type="ARBA" id="ARBA00022723"/>
    </source>
</evidence>
<dbReference type="InterPro" id="IPR055128">
    <property type="entry name" value="HypF_C_2"/>
</dbReference>
<comment type="similarity">
    <text evidence="2">Belongs to the carbamoyltransferase HypF family.</text>
</comment>
<dbReference type="SUPFAM" id="SSF54975">
    <property type="entry name" value="Acylphosphatase/BLUF domain-like"/>
    <property type="match status" value="1"/>
</dbReference>